<dbReference type="InterPro" id="IPR017455">
    <property type="entry name" value="Znf_FYVE-rel"/>
</dbReference>
<comment type="subcellular location">
    <subcellularLocation>
        <location evidence="1">Nucleus</location>
    </subcellularLocation>
</comment>
<feature type="region of interest" description="Disordered" evidence="10">
    <location>
        <begin position="558"/>
        <end position="588"/>
    </location>
</feature>
<dbReference type="OrthoDB" id="8062037at2759"/>
<evidence type="ECO:0000256" key="2">
    <source>
        <dbReference type="ARBA" id="ARBA00022723"/>
    </source>
</evidence>
<feature type="compositionally biased region" description="Polar residues" evidence="10">
    <location>
        <begin position="1313"/>
        <end position="1324"/>
    </location>
</feature>
<dbReference type="InterPro" id="IPR036864">
    <property type="entry name" value="Zn2-C6_fun-type_DNA-bd_sf"/>
</dbReference>
<dbReference type="InterPro" id="IPR007219">
    <property type="entry name" value="XnlR_reg_dom"/>
</dbReference>
<dbReference type="GO" id="GO:0006351">
    <property type="term" value="P:DNA-templated transcription"/>
    <property type="evidence" value="ECO:0007669"/>
    <property type="project" value="InterPro"/>
</dbReference>
<evidence type="ECO:0008006" key="15">
    <source>
        <dbReference type="Google" id="ProtNLM"/>
    </source>
</evidence>
<dbReference type="GO" id="GO:0000981">
    <property type="term" value="F:DNA-binding transcription factor activity, RNA polymerase II-specific"/>
    <property type="evidence" value="ECO:0007669"/>
    <property type="project" value="InterPro"/>
</dbReference>
<dbReference type="PROSITE" id="PS00463">
    <property type="entry name" value="ZN2_CY6_FUNGAL_1"/>
    <property type="match status" value="1"/>
</dbReference>
<dbReference type="SUPFAM" id="SSF57701">
    <property type="entry name" value="Zn2/Cys6 DNA-binding domain"/>
    <property type="match status" value="1"/>
</dbReference>
<feature type="region of interest" description="Disordered" evidence="10">
    <location>
        <begin position="1"/>
        <end position="55"/>
    </location>
</feature>
<dbReference type="GO" id="GO:0005634">
    <property type="term" value="C:nucleus"/>
    <property type="evidence" value="ECO:0007669"/>
    <property type="project" value="UniProtKB-SubCell"/>
</dbReference>
<evidence type="ECO:0000256" key="5">
    <source>
        <dbReference type="ARBA" id="ARBA00023015"/>
    </source>
</evidence>
<keyword evidence="2" id="KW-0479">Metal-binding</keyword>
<dbReference type="Pfam" id="PF00172">
    <property type="entry name" value="Zn_clus"/>
    <property type="match status" value="1"/>
</dbReference>
<evidence type="ECO:0000259" key="12">
    <source>
        <dbReference type="PROSITE" id="PS50178"/>
    </source>
</evidence>
<feature type="region of interest" description="Disordered" evidence="10">
    <location>
        <begin position="604"/>
        <end position="639"/>
    </location>
</feature>
<dbReference type="PANTHER" id="PTHR31845">
    <property type="entry name" value="FINGER DOMAIN PROTEIN, PUTATIVE-RELATED"/>
    <property type="match status" value="1"/>
</dbReference>
<evidence type="ECO:0000256" key="10">
    <source>
        <dbReference type="SAM" id="MobiDB-lite"/>
    </source>
</evidence>
<dbReference type="Pfam" id="PF01363">
    <property type="entry name" value="FYVE"/>
    <property type="match status" value="1"/>
</dbReference>
<feature type="compositionally biased region" description="Polar residues" evidence="10">
    <location>
        <begin position="806"/>
        <end position="824"/>
    </location>
</feature>
<evidence type="ECO:0000256" key="1">
    <source>
        <dbReference type="ARBA" id="ARBA00004123"/>
    </source>
</evidence>
<dbReference type="InterPro" id="IPR013083">
    <property type="entry name" value="Znf_RING/FYVE/PHD"/>
</dbReference>
<evidence type="ECO:0000256" key="9">
    <source>
        <dbReference type="PROSITE-ProRule" id="PRU00091"/>
    </source>
</evidence>
<feature type="domain" description="FYVE-type" evidence="12">
    <location>
        <begin position="176"/>
        <end position="294"/>
    </location>
</feature>
<keyword evidence="8" id="KW-0539">Nucleus</keyword>
<feature type="compositionally biased region" description="Polar residues" evidence="10">
    <location>
        <begin position="787"/>
        <end position="797"/>
    </location>
</feature>
<evidence type="ECO:0000313" key="13">
    <source>
        <dbReference type="EMBL" id="RAO65229.1"/>
    </source>
</evidence>
<dbReference type="Proteomes" id="UP000249363">
    <property type="component" value="Unassembled WGS sequence"/>
</dbReference>
<dbReference type="Gene3D" id="3.30.40.10">
    <property type="entry name" value="Zinc/RING finger domain, C3HC4 (zinc finger)"/>
    <property type="match status" value="1"/>
</dbReference>
<dbReference type="PROSITE" id="PS50178">
    <property type="entry name" value="ZF_FYVE"/>
    <property type="match status" value="1"/>
</dbReference>
<dbReference type="FunFam" id="4.10.240.10:FF:000003">
    <property type="entry name" value="C6 transcription factor (Leu3)"/>
    <property type="match status" value="1"/>
</dbReference>
<dbReference type="RefSeq" id="XP_040729746.1">
    <property type="nucleotide sequence ID" value="XM_040873256.1"/>
</dbReference>
<keyword evidence="7" id="KW-0804">Transcription</keyword>
<proteinExistence type="predicted"/>
<dbReference type="SMART" id="SM00066">
    <property type="entry name" value="GAL4"/>
    <property type="match status" value="1"/>
</dbReference>
<feature type="compositionally biased region" description="Polar residues" evidence="10">
    <location>
        <begin position="1286"/>
        <end position="1305"/>
    </location>
</feature>
<dbReference type="Pfam" id="PF04082">
    <property type="entry name" value="Fungal_trans"/>
    <property type="match status" value="1"/>
</dbReference>
<keyword evidence="14" id="KW-1185">Reference proteome</keyword>
<dbReference type="InterPro" id="IPR011011">
    <property type="entry name" value="Znf_FYVE_PHD"/>
</dbReference>
<keyword evidence="6" id="KW-0238">DNA-binding</keyword>
<accession>A0A364KNW8</accession>
<evidence type="ECO:0000256" key="4">
    <source>
        <dbReference type="ARBA" id="ARBA00022833"/>
    </source>
</evidence>
<evidence type="ECO:0000256" key="3">
    <source>
        <dbReference type="ARBA" id="ARBA00022771"/>
    </source>
</evidence>
<evidence type="ECO:0000256" key="6">
    <source>
        <dbReference type="ARBA" id="ARBA00023125"/>
    </source>
</evidence>
<feature type="compositionally biased region" description="Polar residues" evidence="10">
    <location>
        <begin position="616"/>
        <end position="636"/>
    </location>
</feature>
<feature type="region of interest" description="Disordered" evidence="10">
    <location>
        <begin position="1265"/>
        <end position="1324"/>
    </location>
</feature>
<dbReference type="CDD" id="cd00067">
    <property type="entry name" value="GAL4"/>
    <property type="match status" value="1"/>
</dbReference>
<reference evidence="13 14" key="1">
    <citation type="journal article" date="2017" name="Biotechnol. Biofuels">
        <title>Differential beta-glucosidase expression as a function of carbon source availability in Talaromyces amestolkiae: a genomic and proteomic approach.</title>
        <authorList>
            <person name="de Eugenio L.I."/>
            <person name="Mendez-Liter J.A."/>
            <person name="Nieto-Dominguez M."/>
            <person name="Alonso L."/>
            <person name="Gil-Munoz J."/>
            <person name="Barriuso J."/>
            <person name="Prieto A."/>
            <person name="Martinez M.J."/>
        </authorList>
    </citation>
    <scope>NUCLEOTIDE SEQUENCE [LARGE SCALE GENOMIC DNA]</scope>
    <source>
        <strain evidence="13 14">CIB</strain>
    </source>
</reference>
<dbReference type="CDD" id="cd12148">
    <property type="entry name" value="fungal_TF_MHR"/>
    <property type="match status" value="1"/>
</dbReference>
<protein>
    <recommendedName>
        <fullName evidence="15">Zn(2)-C6 fungal-type domain-containing protein</fullName>
    </recommendedName>
</protein>
<keyword evidence="4" id="KW-0862">Zinc</keyword>
<dbReference type="SMART" id="SM00064">
    <property type="entry name" value="FYVE"/>
    <property type="match status" value="1"/>
</dbReference>
<dbReference type="Gene3D" id="4.10.240.10">
    <property type="entry name" value="Zn(2)-C6 fungal-type DNA-binding domain"/>
    <property type="match status" value="1"/>
</dbReference>
<dbReference type="GO" id="GO:0001216">
    <property type="term" value="F:DNA-binding transcription activator activity"/>
    <property type="evidence" value="ECO:0007669"/>
    <property type="project" value="UniProtKB-ARBA"/>
</dbReference>
<evidence type="ECO:0000259" key="11">
    <source>
        <dbReference type="PROSITE" id="PS50048"/>
    </source>
</evidence>
<dbReference type="InterPro" id="IPR001138">
    <property type="entry name" value="Zn2Cys6_DnaBD"/>
</dbReference>
<feature type="region of interest" description="Disordered" evidence="10">
    <location>
        <begin position="74"/>
        <end position="158"/>
    </location>
</feature>
<comment type="caution">
    <text evidence="13">The sequence shown here is derived from an EMBL/GenBank/DDBJ whole genome shotgun (WGS) entry which is preliminary data.</text>
</comment>
<name>A0A364KNW8_TALAM</name>
<organism evidence="13 14">
    <name type="scientific">Talaromyces amestolkiae</name>
    <dbReference type="NCBI Taxonomy" id="1196081"/>
    <lineage>
        <taxon>Eukaryota</taxon>
        <taxon>Fungi</taxon>
        <taxon>Dikarya</taxon>
        <taxon>Ascomycota</taxon>
        <taxon>Pezizomycotina</taxon>
        <taxon>Eurotiomycetes</taxon>
        <taxon>Eurotiomycetidae</taxon>
        <taxon>Eurotiales</taxon>
        <taxon>Trichocomaceae</taxon>
        <taxon>Talaromyces</taxon>
        <taxon>Talaromyces sect. Talaromyces</taxon>
    </lineage>
</organism>
<feature type="compositionally biased region" description="Polar residues" evidence="10">
    <location>
        <begin position="741"/>
        <end position="759"/>
    </location>
</feature>
<dbReference type="EMBL" id="MIKG01000001">
    <property type="protein sequence ID" value="RAO65229.1"/>
    <property type="molecule type" value="Genomic_DNA"/>
</dbReference>
<evidence type="ECO:0000256" key="8">
    <source>
        <dbReference type="ARBA" id="ARBA00023242"/>
    </source>
</evidence>
<feature type="domain" description="Zn(2)-C6 fungal-type" evidence="11">
    <location>
        <begin position="674"/>
        <end position="708"/>
    </location>
</feature>
<dbReference type="PROSITE" id="PS50048">
    <property type="entry name" value="ZN2_CY6_FUNGAL_2"/>
    <property type="match status" value="1"/>
</dbReference>
<dbReference type="PANTHER" id="PTHR31845:SF39">
    <property type="entry name" value="TRANSCRIPTION FACTOR PBCR-RELATED"/>
    <property type="match status" value="1"/>
</dbReference>
<feature type="compositionally biased region" description="Low complexity" evidence="10">
    <location>
        <begin position="775"/>
        <end position="786"/>
    </location>
</feature>
<dbReference type="InterPro" id="IPR051089">
    <property type="entry name" value="prtT"/>
</dbReference>
<feature type="compositionally biased region" description="Polar residues" evidence="10">
    <location>
        <begin position="566"/>
        <end position="581"/>
    </location>
</feature>
<dbReference type="InterPro" id="IPR000306">
    <property type="entry name" value="Znf_FYVE"/>
</dbReference>
<evidence type="ECO:0000313" key="14">
    <source>
        <dbReference type="Proteomes" id="UP000249363"/>
    </source>
</evidence>
<dbReference type="GeneID" id="63790458"/>
<dbReference type="GO" id="GO:0008270">
    <property type="term" value="F:zinc ion binding"/>
    <property type="evidence" value="ECO:0007669"/>
    <property type="project" value="UniProtKB-KW"/>
</dbReference>
<keyword evidence="5" id="KW-0805">Transcription regulation</keyword>
<dbReference type="STRING" id="1196081.A0A364KNW8"/>
<gene>
    <name evidence="13" type="ORF">BHQ10_001241</name>
</gene>
<keyword evidence="3 9" id="KW-0863">Zinc-finger</keyword>
<sequence length="1417" mass="158714">MSSRPSFTHSPLDPFPSYPTDFAGSSNSSPVYRGDTRPIVPFLPSSPEDADTSYEQHRAHLVNMDRKRRLTATANDDATLHRRPSALSVPSSLAHGRLQQDRPLPSLPVGDDSNDLIPSDMPGSSRENAIDLTSPPSVVANTSASLSRQHSRSLPTVHQRHRHNYVEYTLPRWQPDSEVTHCPICNSQFSFWYRKHHCRKCGRVVCAACSPHRITIPRQYIVRPPEPVEQATAEIPPRHRRDSSRAVVDLTADDIRDTTARLSNRPHLETYPSNPALGGGEEVRLCNPCVPDPNPAPPLNYGAIRSSFDRLPGQDWDATMPTVPISQRFHQVRRSLSGAQMFGSRRDLENEAENNTHRNQVVAEHLLLLRRLLSRFMASSRAPLAMLPLRVSVIRHINPLPGCNLIHSHLIDLDLIPRVGLFPLILPAPAREEYDPWQTLTVLAFLVLHTERTLMKEISVRFAARSYHPVESTVVRMSEKRTFAIVLPDHQGPRPEWPHHNRRTCYACYRLRRPKKIVSVKTARRKSALFAWRNTKLAINSPVWNAYANSTSLAFGMDNDPRMRQGNDNTKQNSISFSNRDVFSRPQHYPTSYAHNQMLEYSTRTEHGPGYGQIKPDSTNEQQHRSASTPSSTGNNAVGIDEAFGTLLNEMSRGLPGDEHDPDDHLADLKRPRACDACRQLKVRCEPDDKNPSGSCKRCAKANRRCVVTPPTRKRQKKTDSRVSELEKKIDALTASLQASRRVDTITSPEGRSQEQEVSATRRWLGGGPPPASLPPASSISSASPGTSTKRTASGDTKFSAPPGSLPQSASFTGPILTNPSNSESVVDTANEFTDIIDRGLIDVQTAVDAFDYYVKNIAPGLPVVVFPPGTTMASVRRDKPTLFLVIMAISIGHFRSELQMPLVHEAHRLFADKIVVKGEKSLELAQSIILACIWYLPPDQFEELKFFQFIHMAVVMALDIGMGRVTRRKGNKQYGFLRDIMGKNQNRTSFDPDAVETRRVWLGAYVMAVNASMALRRPLLCRWLPYMDECIEILQTSPDAEPSDRNLIHWAKLTHIAEEIAFQFSMDDPSSSLTLNDTKVQYALKGFEKQMDEWRREIRTEDYTPILQHSECIISIFMHEIAMHTEHNIDDFRTPFNSDFKTDVKLDRATAAQIDALTTCLTSIHTCLDCILSMESEVVVNLPTHLYARSAYAFIALLKLFSAVSSDNGLERVFSLADLKVEEYFDKMINHLKVSGMRPGGRTASRFGMVMNLLRNWFLNRKTEKTGATEEPASSRPKEAKEDSQGLSRSATNVSQQSLPTTTDASDKPITPLTNTTSDPQQWAQYSVSGPETTTAHLLRLQQYSFNQAPGQDIGNPVITTGPLSDSQTDFASLGPDFDFQMPFNAEGIFSMGGGILPDDVFDLPFDENMNFYLPQ</sequence>
<feature type="region of interest" description="Disordered" evidence="10">
    <location>
        <begin position="741"/>
        <end position="824"/>
    </location>
</feature>
<evidence type="ECO:0000256" key="7">
    <source>
        <dbReference type="ARBA" id="ARBA00023163"/>
    </source>
</evidence>
<dbReference type="GO" id="GO:0000976">
    <property type="term" value="F:transcription cis-regulatory region binding"/>
    <property type="evidence" value="ECO:0007669"/>
    <property type="project" value="TreeGrafter"/>
</dbReference>
<feature type="compositionally biased region" description="Polar residues" evidence="10">
    <location>
        <begin position="134"/>
        <end position="156"/>
    </location>
</feature>
<dbReference type="SUPFAM" id="SSF57903">
    <property type="entry name" value="FYVE/PHD zinc finger"/>
    <property type="match status" value="1"/>
</dbReference>